<accession>A0A211YMW7</accession>
<evidence type="ECO:0000313" key="9">
    <source>
        <dbReference type="EMBL" id="OWJ54306.1"/>
    </source>
</evidence>
<keyword evidence="10" id="KW-1185">Reference proteome</keyword>
<comment type="caution">
    <text evidence="9">The sequence shown here is derived from an EMBL/GenBank/DDBJ whole genome shotgun (WGS) entry which is preliminary data.</text>
</comment>
<dbReference type="GO" id="GO:0005737">
    <property type="term" value="C:cytoplasm"/>
    <property type="evidence" value="ECO:0007669"/>
    <property type="project" value="TreeGrafter"/>
</dbReference>
<dbReference type="InterPro" id="IPR050582">
    <property type="entry name" value="HAD-like_SerB"/>
</dbReference>
<sequence length="244" mass="27945">MEQYAWVQRPRGASGLHDPGRCRIRLVAFDVDGVIVPIRSSWGYLHERVGTTAESSLNYRLFMEGRIGYWEWMFLDTLAWVEAVPGITRWDLEQLFSEVPINRDAYEAIHILREAGIESALVSGGVDVLVSRVARELGIRYWVSPVLSFDPWGRLVPGGEPRLEADRKDRAVLSLARRLGYSMREVAFVGDSYWDLRGMREACLAIAVNPHDERVVKEADYVAKDLLDAAYFILEHSYTWKRRG</sequence>
<dbReference type="GO" id="GO:0006564">
    <property type="term" value="P:L-serine biosynthetic process"/>
    <property type="evidence" value="ECO:0007669"/>
    <property type="project" value="UniProtKB-KW"/>
</dbReference>
<dbReference type="Gene3D" id="3.40.50.1000">
    <property type="entry name" value="HAD superfamily/HAD-like"/>
    <property type="match status" value="1"/>
</dbReference>
<keyword evidence="6" id="KW-0378">Hydrolase</keyword>
<evidence type="ECO:0000313" key="10">
    <source>
        <dbReference type="Proteomes" id="UP000196694"/>
    </source>
</evidence>
<keyword evidence="8" id="KW-0718">Serine biosynthesis</keyword>
<keyword evidence="4" id="KW-0028">Amino-acid biosynthesis</keyword>
<dbReference type="NCBIfam" id="TIGR01491">
    <property type="entry name" value="HAD-SF-IB-PSPlk"/>
    <property type="match status" value="1"/>
</dbReference>
<proteinExistence type="predicted"/>
<evidence type="ECO:0000256" key="4">
    <source>
        <dbReference type="ARBA" id="ARBA00022605"/>
    </source>
</evidence>
<dbReference type="EMBL" id="NCQP01000006">
    <property type="protein sequence ID" value="OWJ54306.1"/>
    <property type="molecule type" value="Genomic_DNA"/>
</dbReference>
<dbReference type="Pfam" id="PF00702">
    <property type="entry name" value="Hydrolase"/>
    <property type="match status" value="1"/>
</dbReference>
<dbReference type="NCBIfam" id="TIGR01488">
    <property type="entry name" value="HAD-SF-IB"/>
    <property type="match status" value="1"/>
</dbReference>
<dbReference type="InterPro" id="IPR023214">
    <property type="entry name" value="HAD_sf"/>
</dbReference>
<dbReference type="Proteomes" id="UP000196694">
    <property type="component" value="Unassembled WGS sequence"/>
</dbReference>
<keyword evidence="7" id="KW-0460">Magnesium</keyword>
<evidence type="ECO:0000256" key="1">
    <source>
        <dbReference type="ARBA" id="ARBA00001946"/>
    </source>
</evidence>
<evidence type="ECO:0000256" key="7">
    <source>
        <dbReference type="ARBA" id="ARBA00022842"/>
    </source>
</evidence>
<gene>
    <name evidence="9" type="ORF">Pdsh_07415</name>
</gene>
<dbReference type="AlphaFoldDB" id="A0A211YMW7"/>
<protein>
    <recommendedName>
        <fullName evidence="3">phosphoserine phosphatase</fullName>
        <ecNumber evidence="3">3.1.3.3</ecNumber>
    </recommendedName>
</protein>
<comment type="pathway">
    <text evidence="2">Amino-acid biosynthesis; L-serine biosynthesis; L-serine from 3-phospho-D-glycerate: step 3/3.</text>
</comment>
<reference evidence="9 10" key="1">
    <citation type="submission" date="2017-05" db="EMBL/GenBank/DDBJ databases">
        <title>The draft genome of the hyperthermophilic archaeon 'Pyrodictium delaneyi strain Hulk', an iron and nitrate reducer, reveals the capacity for sulfate reduction.</title>
        <authorList>
            <person name="Demey L.M."/>
            <person name="Miller C."/>
            <person name="Manzella M."/>
            <person name="Reguera G."/>
            <person name="Kashefi K."/>
        </authorList>
    </citation>
    <scope>NUCLEOTIDE SEQUENCE [LARGE SCALE GENOMIC DNA]</scope>
    <source>
        <strain evidence="9 10">Hulk</strain>
    </source>
</reference>
<dbReference type="PANTHER" id="PTHR43344:SF2">
    <property type="entry name" value="PHOSPHOSERINE PHOSPHATASE"/>
    <property type="match status" value="1"/>
</dbReference>
<dbReference type="InterPro" id="IPR006386">
    <property type="entry name" value="HAD-SF_hydro_IB_PSP-like_arc"/>
</dbReference>
<comment type="cofactor">
    <cofactor evidence="1">
        <name>Mg(2+)</name>
        <dbReference type="ChEBI" id="CHEBI:18420"/>
    </cofactor>
</comment>
<keyword evidence="5" id="KW-0479">Metal-binding</keyword>
<dbReference type="EC" id="3.1.3.3" evidence="3"/>
<dbReference type="GO" id="GO:0000287">
    <property type="term" value="F:magnesium ion binding"/>
    <property type="evidence" value="ECO:0007669"/>
    <property type="project" value="TreeGrafter"/>
</dbReference>
<evidence type="ECO:0000256" key="3">
    <source>
        <dbReference type="ARBA" id="ARBA00012640"/>
    </source>
</evidence>
<evidence type="ECO:0000256" key="8">
    <source>
        <dbReference type="ARBA" id="ARBA00023299"/>
    </source>
</evidence>
<evidence type="ECO:0000256" key="5">
    <source>
        <dbReference type="ARBA" id="ARBA00022723"/>
    </source>
</evidence>
<evidence type="ECO:0000256" key="6">
    <source>
        <dbReference type="ARBA" id="ARBA00022801"/>
    </source>
</evidence>
<dbReference type="PANTHER" id="PTHR43344">
    <property type="entry name" value="PHOSPHOSERINE PHOSPHATASE"/>
    <property type="match status" value="1"/>
</dbReference>
<dbReference type="InterPro" id="IPR036412">
    <property type="entry name" value="HAD-like_sf"/>
</dbReference>
<dbReference type="GO" id="GO:0036424">
    <property type="term" value="F:L-phosphoserine phosphatase activity"/>
    <property type="evidence" value="ECO:0007669"/>
    <property type="project" value="TreeGrafter"/>
</dbReference>
<evidence type="ECO:0000256" key="2">
    <source>
        <dbReference type="ARBA" id="ARBA00005135"/>
    </source>
</evidence>
<name>A0A211YMW7_9CREN</name>
<dbReference type="SUPFAM" id="SSF56784">
    <property type="entry name" value="HAD-like"/>
    <property type="match status" value="1"/>
</dbReference>
<organism evidence="9 10">
    <name type="scientific">Pyrodictium delaneyi</name>
    <dbReference type="NCBI Taxonomy" id="1273541"/>
    <lineage>
        <taxon>Archaea</taxon>
        <taxon>Thermoproteota</taxon>
        <taxon>Thermoprotei</taxon>
        <taxon>Desulfurococcales</taxon>
        <taxon>Pyrodictiaceae</taxon>
        <taxon>Pyrodictium</taxon>
    </lineage>
</organism>